<evidence type="ECO:0000313" key="1">
    <source>
        <dbReference type="EMBL" id="GET91324.1"/>
    </source>
</evidence>
<evidence type="ECO:0000313" key="2">
    <source>
        <dbReference type="Proteomes" id="UP000419144"/>
    </source>
</evidence>
<comment type="caution">
    <text evidence="1">The sequence shown here is derived from an EMBL/GenBank/DDBJ whole genome shotgun (WGS) entry which is preliminary data.</text>
</comment>
<sequence length="174" mass="19131">MASHLRKTPWKAPEDRPRALPRIIQSVGLTTALSYMYMELMVSPSRSSHVISGTPSFDSLDDHHGVLFVRIRCNEDVDSVAANSQKCHLVLPVNGSNCGGGEVNEPLQRVSVAMRLSRAPTKACKTKQFPPLGLHDEVSQHPFVMSNAIQCVLHILKVGLTLRHRGVGLVHRAL</sequence>
<gene>
    <name evidence="1" type="ORF">LtaPh_3136400</name>
</gene>
<reference evidence="1" key="1">
    <citation type="submission" date="2019-11" db="EMBL/GenBank/DDBJ databases">
        <title>Leishmania tarentolae CDS.</title>
        <authorList>
            <person name="Goto Y."/>
            <person name="Yamagishi J."/>
        </authorList>
    </citation>
    <scope>NUCLEOTIDE SEQUENCE [LARGE SCALE GENOMIC DNA]</scope>
    <source>
        <strain evidence="1">Parrot Tar II</strain>
    </source>
</reference>
<protein>
    <submittedName>
        <fullName evidence="1">Dynein-associated protein, putative</fullName>
    </submittedName>
</protein>
<accession>A0A640KQM1</accession>
<name>A0A640KQM1_LEITA</name>
<dbReference type="AlphaFoldDB" id="A0A640KQM1"/>
<keyword evidence="2" id="KW-1185">Reference proteome</keyword>
<dbReference type="EMBL" id="BLBS01000047">
    <property type="protein sequence ID" value="GET91324.1"/>
    <property type="molecule type" value="Genomic_DNA"/>
</dbReference>
<dbReference type="Proteomes" id="UP000419144">
    <property type="component" value="Unassembled WGS sequence"/>
</dbReference>
<proteinExistence type="predicted"/>
<organism evidence="1 2">
    <name type="scientific">Leishmania tarentolae</name>
    <name type="common">Sauroleishmania tarentolae</name>
    <dbReference type="NCBI Taxonomy" id="5689"/>
    <lineage>
        <taxon>Eukaryota</taxon>
        <taxon>Discoba</taxon>
        <taxon>Euglenozoa</taxon>
        <taxon>Kinetoplastea</taxon>
        <taxon>Metakinetoplastina</taxon>
        <taxon>Trypanosomatida</taxon>
        <taxon>Trypanosomatidae</taxon>
        <taxon>Leishmaniinae</taxon>
        <taxon>Leishmania</taxon>
        <taxon>lizard Leishmania</taxon>
    </lineage>
</organism>
<dbReference type="VEuPathDB" id="TriTrypDB:LtaPh_3136400"/>